<dbReference type="EMBL" id="FOCV01000027">
    <property type="protein sequence ID" value="SEO86386.1"/>
    <property type="molecule type" value="Genomic_DNA"/>
</dbReference>
<evidence type="ECO:0000256" key="1">
    <source>
        <dbReference type="SAM" id="Phobius"/>
    </source>
</evidence>
<dbReference type="Proteomes" id="UP000183063">
    <property type="component" value="Unassembled WGS sequence"/>
</dbReference>
<dbReference type="Proteomes" id="UP000198939">
    <property type="component" value="Unassembled WGS sequence"/>
</dbReference>
<accession>A0A1H8T6Q1</accession>
<organism evidence="2 4">
    <name type="scientific">Rhizobium tibeticum</name>
    <dbReference type="NCBI Taxonomy" id="501024"/>
    <lineage>
        <taxon>Bacteria</taxon>
        <taxon>Pseudomonadati</taxon>
        <taxon>Pseudomonadota</taxon>
        <taxon>Alphaproteobacteria</taxon>
        <taxon>Hyphomicrobiales</taxon>
        <taxon>Rhizobiaceae</taxon>
        <taxon>Rhizobium/Agrobacterium group</taxon>
        <taxon>Rhizobium</taxon>
    </lineage>
</organism>
<reference evidence="2" key="2">
    <citation type="submission" date="2016-10" db="EMBL/GenBank/DDBJ databases">
        <authorList>
            <person name="de Groot N.N."/>
        </authorList>
    </citation>
    <scope>NUCLEOTIDE SEQUENCE [LARGE SCALE GENOMIC DNA]</scope>
    <source>
        <strain evidence="2">CCBAU85039</strain>
    </source>
</reference>
<reference evidence="3 5" key="1">
    <citation type="submission" date="2016-10" db="EMBL/GenBank/DDBJ databases">
        <authorList>
            <person name="Varghese N."/>
            <person name="Submissions S."/>
        </authorList>
    </citation>
    <scope>NUCLEOTIDE SEQUENCE [LARGE SCALE GENOMIC DNA]</scope>
    <source>
        <strain evidence="3 5">CGMCC 1.7071</strain>
    </source>
</reference>
<name>A0A1H8T6Q1_9HYPH</name>
<evidence type="ECO:0000313" key="5">
    <source>
        <dbReference type="Proteomes" id="UP000198939"/>
    </source>
</evidence>
<keyword evidence="5" id="KW-1185">Reference proteome</keyword>
<feature type="transmembrane region" description="Helical" evidence="1">
    <location>
        <begin position="35"/>
        <end position="60"/>
    </location>
</feature>
<evidence type="ECO:0000313" key="3">
    <source>
        <dbReference type="EMBL" id="SEO86386.1"/>
    </source>
</evidence>
<protein>
    <submittedName>
        <fullName evidence="2">Uncharacterized protein</fullName>
    </submittedName>
</protein>
<keyword evidence="1" id="KW-0472">Membrane</keyword>
<reference evidence="4" key="3">
    <citation type="submission" date="2016-10" db="EMBL/GenBank/DDBJ databases">
        <authorList>
            <person name="Wibberg D."/>
        </authorList>
    </citation>
    <scope>NUCLEOTIDE SEQUENCE [LARGE SCALE GENOMIC DNA]</scope>
</reference>
<evidence type="ECO:0000313" key="4">
    <source>
        <dbReference type="Proteomes" id="UP000183063"/>
    </source>
</evidence>
<evidence type="ECO:0000313" key="2">
    <source>
        <dbReference type="EMBL" id="SEI14142.1"/>
    </source>
</evidence>
<keyword evidence="1" id="KW-1133">Transmembrane helix</keyword>
<dbReference type="EMBL" id="FNXB01000036">
    <property type="protein sequence ID" value="SEI14142.1"/>
    <property type="molecule type" value="Genomic_DNA"/>
</dbReference>
<dbReference type="AlphaFoldDB" id="A0A1H8T6Q1"/>
<feature type="transmembrane region" description="Helical" evidence="1">
    <location>
        <begin position="66"/>
        <end position="86"/>
    </location>
</feature>
<sequence length="116" mass="13049">MLLLKLVAETEEGGLELLLRYLRQRSRDRVPIKVLLWRDTFVCGTVINLSFLGLAILIVQLGYPDWLAVVVFFVPIPFNIFLWSAVWRAAAQVAGMAAWIARTLGSCTEAVDDCPR</sequence>
<proteinExistence type="predicted"/>
<gene>
    <name evidence="2" type="ORF">RTCCBAU85039_5038</name>
    <name evidence="3" type="ORF">SAMN05216228_102770</name>
</gene>
<keyword evidence="1" id="KW-0812">Transmembrane</keyword>